<dbReference type="InterPro" id="IPR012337">
    <property type="entry name" value="RNaseH-like_sf"/>
</dbReference>
<dbReference type="EMBL" id="JASCZI010241764">
    <property type="protein sequence ID" value="MED6206543.1"/>
    <property type="molecule type" value="Genomic_DNA"/>
</dbReference>
<dbReference type="PANTHER" id="PTHR47723">
    <property type="entry name" value="OS05G0353850 PROTEIN"/>
    <property type="match status" value="1"/>
</dbReference>
<organism evidence="1 2">
    <name type="scientific">Stylosanthes scabra</name>
    <dbReference type="NCBI Taxonomy" id="79078"/>
    <lineage>
        <taxon>Eukaryota</taxon>
        <taxon>Viridiplantae</taxon>
        <taxon>Streptophyta</taxon>
        <taxon>Embryophyta</taxon>
        <taxon>Tracheophyta</taxon>
        <taxon>Spermatophyta</taxon>
        <taxon>Magnoliopsida</taxon>
        <taxon>eudicotyledons</taxon>
        <taxon>Gunneridae</taxon>
        <taxon>Pentapetalae</taxon>
        <taxon>rosids</taxon>
        <taxon>fabids</taxon>
        <taxon>Fabales</taxon>
        <taxon>Fabaceae</taxon>
        <taxon>Papilionoideae</taxon>
        <taxon>50 kb inversion clade</taxon>
        <taxon>dalbergioids sensu lato</taxon>
        <taxon>Dalbergieae</taxon>
        <taxon>Pterocarpus clade</taxon>
        <taxon>Stylosanthes</taxon>
    </lineage>
</organism>
<sequence>MTNVKYVALESPFLQSRSLCLSWLKPPANAYKVNCDASIFFDDNCAGFGAVIRNDMGLWIKDCFGFLPTWYAFLAIQNSRDAFLAVQNPSAEDANLIARVHELRCRDWSTHSSLVPCEANRVADNLAKYGAKNDKSYVEWLEPGNSLALLIASEALGDQAPIT</sequence>
<dbReference type="InterPro" id="IPR053151">
    <property type="entry name" value="RNase_H-like"/>
</dbReference>
<evidence type="ECO:0008006" key="3">
    <source>
        <dbReference type="Google" id="ProtNLM"/>
    </source>
</evidence>
<dbReference type="SUPFAM" id="SSF53098">
    <property type="entry name" value="Ribonuclease H-like"/>
    <property type="match status" value="1"/>
</dbReference>
<reference evidence="1 2" key="1">
    <citation type="journal article" date="2023" name="Plants (Basel)">
        <title>Bridging the Gap: Combining Genomics and Transcriptomics Approaches to Understand Stylosanthes scabra, an Orphan Legume from the Brazilian Caatinga.</title>
        <authorList>
            <person name="Ferreira-Neto J.R.C."/>
            <person name="da Silva M.D."/>
            <person name="Binneck E."/>
            <person name="de Melo N.F."/>
            <person name="da Silva R.H."/>
            <person name="de Melo A.L.T.M."/>
            <person name="Pandolfi V."/>
            <person name="Bustamante F.O."/>
            <person name="Brasileiro-Vidal A.C."/>
            <person name="Benko-Iseppon A.M."/>
        </authorList>
    </citation>
    <scope>NUCLEOTIDE SEQUENCE [LARGE SCALE GENOMIC DNA]</scope>
    <source>
        <tissue evidence="1">Leaves</tissue>
    </source>
</reference>
<evidence type="ECO:0000313" key="1">
    <source>
        <dbReference type="EMBL" id="MED6206543.1"/>
    </source>
</evidence>
<keyword evidence="2" id="KW-1185">Reference proteome</keyword>
<dbReference type="Proteomes" id="UP001341840">
    <property type="component" value="Unassembled WGS sequence"/>
</dbReference>
<dbReference type="PANTHER" id="PTHR47723:SF19">
    <property type="entry name" value="POLYNUCLEOTIDYL TRANSFERASE, RIBONUCLEASE H-LIKE SUPERFAMILY PROTEIN"/>
    <property type="match status" value="1"/>
</dbReference>
<proteinExistence type="predicted"/>
<protein>
    <recommendedName>
        <fullName evidence="3">RNase H type-1 domain-containing protein</fullName>
    </recommendedName>
</protein>
<name>A0ABU6YCZ1_9FABA</name>
<comment type="caution">
    <text evidence="1">The sequence shown here is derived from an EMBL/GenBank/DDBJ whole genome shotgun (WGS) entry which is preliminary data.</text>
</comment>
<accession>A0ABU6YCZ1</accession>
<gene>
    <name evidence="1" type="ORF">PIB30_027895</name>
</gene>
<evidence type="ECO:0000313" key="2">
    <source>
        <dbReference type="Proteomes" id="UP001341840"/>
    </source>
</evidence>